<dbReference type="RefSeq" id="WP_005626980.1">
    <property type="nucleotide sequence ID" value="NZ_AMRA01000048.1"/>
</dbReference>
<comment type="caution">
    <text evidence="1">The sequence shown here is derived from an EMBL/GenBank/DDBJ whole genome shotgun (WGS) entry which is preliminary data.</text>
</comment>
<accession>K5BK04</accession>
<sequence length="224" mass="23717">MTRRLQPILAAVTLTALLGVTGCARPVTGTATWPGARLDKTVLTQADFPPGVEYDRIDRDTGTGDGVGGPPAMMTRPAGCADGLTRVIAATADRGPGAAAEYLVAYDGARIMMTVLTFPLDLEQLAATAERCAHYETFFDPSSPGIPVTTSRLPTPRPDALVYEQAMRLGNITDRIYMSFENVGSMAVFGIAFPTANPSIPVRATLPETFLEVAGKQADRLATV</sequence>
<dbReference type="eggNOG" id="ENOG502ZZZG">
    <property type="taxonomic scope" value="Bacteria"/>
</dbReference>
<dbReference type="PROSITE" id="PS51257">
    <property type="entry name" value="PROKAR_LIPOPROTEIN"/>
    <property type="match status" value="1"/>
</dbReference>
<dbReference type="AlphaFoldDB" id="K5BK04"/>
<reference evidence="1 2" key="1">
    <citation type="journal article" date="2012" name="J. Bacteriol.">
        <title>Genome sequence of Mycobacterium hassiacum DSM 44199, a rare source of heat-stable mycobacterial proteins.</title>
        <authorList>
            <person name="Tiago I."/>
            <person name="Maranha A."/>
            <person name="Mendes V."/>
            <person name="Alarico S."/>
            <person name="Moynihan P.J."/>
            <person name="Clarke A.J."/>
            <person name="Macedo-Ribeiro S."/>
            <person name="Pereira P.J."/>
            <person name="Empadinhas N."/>
        </authorList>
    </citation>
    <scope>NUCLEOTIDE SEQUENCE [LARGE SCALE GENOMIC DNA]</scope>
    <source>
        <strain evidence="2">DSM 44199 / CIP 105218 / JCM 12690 / 3849</strain>
    </source>
</reference>
<organism evidence="1 2">
    <name type="scientific">Mycolicibacterium hassiacum (strain DSM 44199 / CIP 105218 / JCM 12690 / 3849)</name>
    <name type="common">Mycobacterium hassiacum</name>
    <dbReference type="NCBI Taxonomy" id="1122247"/>
    <lineage>
        <taxon>Bacteria</taxon>
        <taxon>Bacillati</taxon>
        <taxon>Actinomycetota</taxon>
        <taxon>Actinomycetes</taxon>
        <taxon>Mycobacteriales</taxon>
        <taxon>Mycobacteriaceae</taxon>
        <taxon>Mycolicibacterium</taxon>
    </lineage>
</organism>
<proteinExistence type="predicted"/>
<dbReference type="STRING" id="1122247.GCA_000379865_02149"/>
<dbReference type="EMBL" id="AMRA01000048">
    <property type="protein sequence ID" value="EKF24019.1"/>
    <property type="molecule type" value="Genomic_DNA"/>
</dbReference>
<name>K5BK04_MYCHD</name>
<evidence type="ECO:0000313" key="1">
    <source>
        <dbReference type="EMBL" id="EKF24019.1"/>
    </source>
</evidence>
<dbReference type="Proteomes" id="UP000006265">
    <property type="component" value="Unassembled WGS sequence"/>
</dbReference>
<evidence type="ECO:0000313" key="2">
    <source>
        <dbReference type="Proteomes" id="UP000006265"/>
    </source>
</evidence>
<dbReference type="PATRIC" id="fig|1122247.3.peg.1875"/>
<gene>
    <name evidence="1" type="ORF">C731_1950</name>
</gene>
<dbReference type="OrthoDB" id="4761168at2"/>
<protein>
    <submittedName>
        <fullName evidence="1">Uncharacterized protein</fullName>
    </submittedName>
</protein>
<keyword evidence="2" id="KW-1185">Reference proteome</keyword>